<keyword evidence="7" id="KW-1185">Reference proteome</keyword>
<dbReference type="PROSITE" id="PS50082">
    <property type="entry name" value="WD_REPEATS_2"/>
    <property type="match status" value="1"/>
</dbReference>
<proteinExistence type="inferred from homology"/>
<dbReference type="PROSITE" id="PS50294">
    <property type="entry name" value="WD_REPEATS_REGION"/>
    <property type="match status" value="1"/>
</dbReference>
<evidence type="ECO:0000256" key="2">
    <source>
        <dbReference type="ARBA" id="ARBA00022574"/>
    </source>
</evidence>
<dbReference type="InterPro" id="IPR019775">
    <property type="entry name" value="WD40_repeat_CS"/>
</dbReference>
<dbReference type="Gene3D" id="2.130.10.10">
    <property type="entry name" value="YVTN repeat-like/Quinoprotein amine dehydrogenase"/>
    <property type="match status" value="1"/>
</dbReference>
<keyword evidence="3" id="KW-0677">Repeat</keyword>
<evidence type="ECO:0000313" key="7">
    <source>
        <dbReference type="Proteomes" id="UP000078542"/>
    </source>
</evidence>
<dbReference type="Proteomes" id="UP000078542">
    <property type="component" value="Unassembled WGS sequence"/>
</dbReference>
<dbReference type="InterPro" id="IPR001680">
    <property type="entry name" value="WD40_rpt"/>
</dbReference>
<name>A0A151INQ2_9HYME</name>
<dbReference type="STRING" id="456900.A0A151INQ2"/>
<dbReference type="FunFam" id="2.130.10.10:FF:000732">
    <property type="entry name" value="EARP-interacting protein homolog"/>
    <property type="match status" value="1"/>
</dbReference>
<dbReference type="PROSITE" id="PS00678">
    <property type="entry name" value="WD_REPEATS_1"/>
    <property type="match status" value="1"/>
</dbReference>
<gene>
    <name evidence="6" type="ORF">ALC62_01907</name>
</gene>
<dbReference type="AlphaFoldDB" id="A0A151INQ2"/>
<keyword evidence="2 4" id="KW-0853">WD repeat</keyword>
<dbReference type="PANTHER" id="PTHR14205">
    <property type="entry name" value="WD-REPEAT PROTEIN"/>
    <property type="match status" value="1"/>
</dbReference>
<reference evidence="6 7" key="1">
    <citation type="submission" date="2016-03" db="EMBL/GenBank/DDBJ databases">
        <title>Cyphomyrmex costatus WGS genome.</title>
        <authorList>
            <person name="Nygaard S."/>
            <person name="Hu H."/>
            <person name="Boomsma J."/>
            <person name="Zhang G."/>
        </authorList>
    </citation>
    <scope>NUCLEOTIDE SEQUENCE [LARGE SCALE GENOMIC DNA]</scope>
    <source>
        <strain evidence="6">MS0001</strain>
        <tissue evidence="6">Whole body</tissue>
    </source>
</reference>
<dbReference type="Pfam" id="PF23609">
    <property type="entry name" value="Beta-prop_EIPR1"/>
    <property type="match status" value="1"/>
</dbReference>
<dbReference type="GO" id="GO:0016567">
    <property type="term" value="P:protein ubiquitination"/>
    <property type="evidence" value="ECO:0007669"/>
    <property type="project" value="TreeGrafter"/>
</dbReference>
<evidence type="ECO:0000256" key="1">
    <source>
        <dbReference type="ARBA" id="ARBA00005672"/>
    </source>
</evidence>
<dbReference type="SMART" id="SM00320">
    <property type="entry name" value="WD40"/>
    <property type="match status" value="5"/>
</dbReference>
<evidence type="ECO:0000256" key="4">
    <source>
        <dbReference type="PROSITE-ProRule" id="PRU00221"/>
    </source>
</evidence>
<accession>A0A151INQ2</accession>
<feature type="repeat" description="WD" evidence="4">
    <location>
        <begin position="363"/>
        <end position="398"/>
    </location>
</feature>
<dbReference type="InterPro" id="IPR040323">
    <property type="entry name" value="EIPR1"/>
</dbReference>
<feature type="domain" description="EIPR1-like beta-propeller" evidence="5">
    <location>
        <begin position="164"/>
        <end position="438"/>
    </location>
</feature>
<comment type="similarity">
    <text evidence="1">Belongs to the WD repeat EIPR1 family.</text>
</comment>
<dbReference type="SUPFAM" id="SSF50978">
    <property type="entry name" value="WD40 repeat-like"/>
    <property type="match status" value="1"/>
</dbReference>
<protein>
    <submittedName>
        <fullName evidence="6">Protein TSSC1</fullName>
    </submittedName>
</protein>
<organism evidence="6 7">
    <name type="scientific">Cyphomyrmex costatus</name>
    <dbReference type="NCBI Taxonomy" id="456900"/>
    <lineage>
        <taxon>Eukaryota</taxon>
        <taxon>Metazoa</taxon>
        <taxon>Ecdysozoa</taxon>
        <taxon>Arthropoda</taxon>
        <taxon>Hexapoda</taxon>
        <taxon>Insecta</taxon>
        <taxon>Pterygota</taxon>
        <taxon>Neoptera</taxon>
        <taxon>Endopterygota</taxon>
        <taxon>Hymenoptera</taxon>
        <taxon>Apocrita</taxon>
        <taxon>Aculeata</taxon>
        <taxon>Formicoidea</taxon>
        <taxon>Formicidae</taxon>
        <taxon>Myrmicinae</taxon>
        <taxon>Cyphomyrmex</taxon>
    </lineage>
</organism>
<dbReference type="InterPro" id="IPR059104">
    <property type="entry name" value="Beta-prop_EIPR1-like"/>
</dbReference>
<dbReference type="Pfam" id="PF00400">
    <property type="entry name" value="WD40"/>
    <property type="match status" value="1"/>
</dbReference>
<dbReference type="EMBL" id="KQ976914">
    <property type="protein sequence ID" value="KYN07099.1"/>
    <property type="molecule type" value="Genomic_DNA"/>
</dbReference>
<evidence type="ECO:0000313" key="6">
    <source>
        <dbReference type="EMBL" id="KYN07099.1"/>
    </source>
</evidence>
<dbReference type="PANTHER" id="PTHR14205:SF15">
    <property type="entry name" value="EARP AND GARP COMPLEX-INTERACTING PROTEIN 1"/>
    <property type="match status" value="1"/>
</dbReference>
<dbReference type="InterPro" id="IPR015943">
    <property type="entry name" value="WD40/YVTN_repeat-like_dom_sf"/>
</dbReference>
<dbReference type="InterPro" id="IPR036322">
    <property type="entry name" value="WD40_repeat_dom_sf"/>
</dbReference>
<evidence type="ECO:0000259" key="5">
    <source>
        <dbReference type="Pfam" id="PF23609"/>
    </source>
</evidence>
<evidence type="ECO:0000256" key="3">
    <source>
        <dbReference type="ARBA" id="ARBA00022737"/>
    </source>
</evidence>
<sequence>MSSFAGIELSSVKIGDVGNSLAGLSAFSCTLSDKGTLLDVVFSKIIIETSFIFSSKIFTLSVVLSVVLSCIISRCVSTCSLSVKIPLRLSAAHEVLSQSGTGEHNQPYLPCFETLAWLTKGRRCGKPVRKMSRPCHPRLTKFDDRISHSIHTYLARRYRCSSTRALSAQTAETDIVRFLVGTQSLKFSNNQVHLVELDEETGNLKTQVFQHPIGEIWSLQASPTKPDVFITCYNSLSEEGTCQMKGAVWRFPEIKEYTNDILQLDKLADIDTTPHGTDLKTIAYHPMDSKKVVSVVDNNFVLWDLTEGPQVTVTGTLAGKGQPRFTNGKWNPHNGANQFVTLNDNNVRGWDFRSPANAAWSILSAHSQIIRDLDFNANRQYLLSTCGDDGYMKFWDIRLPTEPVLSRMEHSHWVWNIRINRFHDQLVLTSSSDSRVILSSIASISSEPFGHLVSDEPLQSEESCGKKKLEDGLVGRYEEHEDSVYAVEWSSADPWTFASLSYDGRLVLNKVPRKYKYQILL</sequence>